<name>A0A6A5Z3S9_9PLEO</name>
<evidence type="ECO:0000313" key="3">
    <source>
        <dbReference type="EMBL" id="KAF2113068.1"/>
    </source>
</evidence>
<accession>A0A6A5Z3S9</accession>
<dbReference type="OrthoDB" id="3689315at2759"/>
<feature type="region of interest" description="Disordered" evidence="1">
    <location>
        <begin position="81"/>
        <end position="107"/>
    </location>
</feature>
<evidence type="ECO:0000256" key="1">
    <source>
        <dbReference type="SAM" id="MobiDB-lite"/>
    </source>
</evidence>
<reference evidence="3" key="1">
    <citation type="journal article" date="2020" name="Stud. Mycol.">
        <title>101 Dothideomycetes genomes: a test case for predicting lifestyles and emergence of pathogens.</title>
        <authorList>
            <person name="Haridas S."/>
            <person name="Albert R."/>
            <person name="Binder M."/>
            <person name="Bloem J."/>
            <person name="Labutti K."/>
            <person name="Salamov A."/>
            <person name="Andreopoulos B."/>
            <person name="Baker S."/>
            <person name="Barry K."/>
            <person name="Bills G."/>
            <person name="Bluhm B."/>
            <person name="Cannon C."/>
            <person name="Castanera R."/>
            <person name="Culley D."/>
            <person name="Daum C."/>
            <person name="Ezra D."/>
            <person name="Gonzalez J."/>
            <person name="Henrissat B."/>
            <person name="Kuo A."/>
            <person name="Liang C."/>
            <person name="Lipzen A."/>
            <person name="Lutzoni F."/>
            <person name="Magnuson J."/>
            <person name="Mondo S."/>
            <person name="Nolan M."/>
            <person name="Ohm R."/>
            <person name="Pangilinan J."/>
            <person name="Park H.-J."/>
            <person name="Ramirez L."/>
            <person name="Alfaro M."/>
            <person name="Sun H."/>
            <person name="Tritt A."/>
            <person name="Yoshinaga Y."/>
            <person name="Zwiers L.-H."/>
            <person name="Turgeon B."/>
            <person name="Goodwin S."/>
            <person name="Spatafora J."/>
            <person name="Crous P."/>
            <person name="Grigoriev I."/>
        </authorList>
    </citation>
    <scope>NUCLEOTIDE SEQUENCE</scope>
    <source>
        <strain evidence="3">CBS 627.86</strain>
    </source>
</reference>
<proteinExistence type="predicted"/>
<evidence type="ECO:0000313" key="4">
    <source>
        <dbReference type="Proteomes" id="UP000799770"/>
    </source>
</evidence>
<feature type="chain" id="PRO_5025536349" evidence="2">
    <location>
        <begin position="16"/>
        <end position="239"/>
    </location>
</feature>
<dbReference type="Proteomes" id="UP000799770">
    <property type="component" value="Unassembled WGS sequence"/>
</dbReference>
<feature type="signal peptide" evidence="2">
    <location>
        <begin position="1"/>
        <end position="15"/>
    </location>
</feature>
<dbReference type="EMBL" id="ML977329">
    <property type="protein sequence ID" value="KAF2113068.1"/>
    <property type="molecule type" value="Genomic_DNA"/>
</dbReference>
<sequence>MRSSVALLAVGTVSAQSTVTLINPFQAAETLTINGSESGTTTYFNPCTGTRNSSRPSLFKSSTLAPPATFTDFFSTNAPVPTDATSFPTAGTALPTPKPRVRRDDDENEDFCEGPYTIIQGPSTWQFHLTDSDPGAWTVDANCNWEGASTAADLTCTASQSGSFVTGDKVSTTVWKASDLSSFGGYQTVVVVSASTTGSVAASATASQSSGIAPPMPFPTGAMALVGGAAGLFAAAIAL</sequence>
<evidence type="ECO:0000256" key="2">
    <source>
        <dbReference type="SAM" id="SignalP"/>
    </source>
</evidence>
<keyword evidence="4" id="KW-1185">Reference proteome</keyword>
<protein>
    <submittedName>
        <fullName evidence="3">Uncharacterized protein</fullName>
    </submittedName>
</protein>
<organism evidence="3 4">
    <name type="scientific">Lophiotrema nucula</name>
    <dbReference type="NCBI Taxonomy" id="690887"/>
    <lineage>
        <taxon>Eukaryota</taxon>
        <taxon>Fungi</taxon>
        <taxon>Dikarya</taxon>
        <taxon>Ascomycota</taxon>
        <taxon>Pezizomycotina</taxon>
        <taxon>Dothideomycetes</taxon>
        <taxon>Pleosporomycetidae</taxon>
        <taxon>Pleosporales</taxon>
        <taxon>Lophiotremataceae</taxon>
        <taxon>Lophiotrema</taxon>
    </lineage>
</organism>
<gene>
    <name evidence="3" type="ORF">BDV96DRAFT_648684</name>
</gene>
<dbReference type="AlphaFoldDB" id="A0A6A5Z3S9"/>
<keyword evidence="2" id="KW-0732">Signal</keyword>